<dbReference type="RefSeq" id="XP_013023340.1">
    <property type="nucleotide sequence ID" value="XM_013167886.1"/>
</dbReference>
<reference evidence="3 4" key="1">
    <citation type="journal article" date="2011" name="Science">
        <title>Comparative functional genomics of the fission yeasts.</title>
        <authorList>
            <person name="Rhind N."/>
            <person name="Chen Z."/>
            <person name="Yassour M."/>
            <person name="Thompson D.A."/>
            <person name="Haas B.J."/>
            <person name="Habib N."/>
            <person name="Wapinski I."/>
            <person name="Roy S."/>
            <person name="Lin M.F."/>
            <person name="Heiman D.I."/>
            <person name="Young S.K."/>
            <person name="Furuya K."/>
            <person name="Guo Y."/>
            <person name="Pidoux A."/>
            <person name="Chen H.M."/>
            <person name="Robbertse B."/>
            <person name="Goldberg J.M."/>
            <person name="Aoki K."/>
            <person name="Bayne E.H."/>
            <person name="Berlin A.M."/>
            <person name="Desjardins C.A."/>
            <person name="Dobbs E."/>
            <person name="Dukaj L."/>
            <person name="Fan L."/>
            <person name="FitzGerald M.G."/>
            <person name="French C."/>
            <person name="Gujja S."/>
            <person name="Hansen K."/>
            <person name="Keifenheim D."/>
            <person name="Levin J.Z."/>
            <person name="Mosher R.A."/>
            <person name="Mueller C.A."/>
            <person name="Pfiffner J."/>
            <person name="Priest M."/>
            <person name="Russ C."/>
            <person name="Smialowska A."/>
            <person name="Swoboda P."/>
            <person name="Sykes S.M."/>
            <person name="Vaughn M."/>
            <person name="Vengrova S."/>
            <person name="Yoder R."/>
            <person name="Zeng Q."/>
            <person name="Allshire R."/>
            <person name="Baulcombe D."/>
            <person name="Birren B.W."/>
            <person name="Brown W."/>
            <person name="Ekwall K."/>
            <person name="Kellis M."/>
            <person name="Leatherwood J."/>
            <person name="Levin H."/>
            <person name="Margalit H."/>
            <person name="Martienssen R."/>
            <person name="Nieduszynski C.A."/>
            <person name="Spatafora J.W."/>
            <person name="Friedman N."/>
            <person name="Dalgaard J.Z."/>
            <person name="Baumann P."/>
            <person name="Niki H."/>
            <person name="Regev A."/>
            <person name="Nusbaum C."/>
        </authorList>
    </citation>
    <scope>NUCLEOTIDE SEQUENCE [LARGE SCALE GENOMIC DNA]</scope>
    <source>
        <strain evidence="4">OY26 / ATCC MYA-4695 / CBS 11777 / NBRC 106824 / NRRL Y48691</strain>
    </source>
</reference>
<dbReference type="STRING" id="653667.S9XDV6"/>
<dbReference type="HOGENOM" id="CLU_683630_0_0_1"/>
<evidence type="ECO:0000313" key="3">
    <source>
        <dbReference type="EMBL" id="EPY51956.1"/>
    </source>
</evidence>
<keyword evidence="4" id="KW-1185">Reference proteome</keyword>
<feature type="compositionally biased region" description="Acidic residues" evidence="1">
    <location>
        <begin position="156"/>
        <end position="174"/>
    </location>
</feature>
<protein>
    <submittedName>
        <fullName evidence="3">PWWP domain-containing protein</fullName>
    </submittedName>
</protein>
<accession>S9XDV6</accession>
<proteinExistence type="predicted"/>
<dbReference type="InterPro" id="IPR000313">
    <property type="entry name" value="PWWP_dom"/>
</dbReference>
<dbReference type="GeneID" id="25034709"/>
<feature type="compositionally biased region" description="Basic and acidic residues" evidence="1">
    <location>
        <begin position="9"/>
        <end position="27"/>
    </location>
</feature>
<evidence type="ECO:0000256" key="1">
    <source>
        <dbReference type="SAM" id="MobiDB-lite"/>
    </source>
</evidence>
<sequence>MVTTRATNRSRDTNLKRSKKQVDLKEASKKKKAEKTVSSEGSLENLQKQVRQDRRWSLKKYKPNKKPDSYFEEGKYVLVKYSFYPWWPSRIVRREEIPQDISKRLAKYKGLAVQFLPSRDYAIIQMGNVGCLDLSYIRQTIEIIADSIKNDCSFSDAEETEEEDEQEEEEDEAGEEFKEDGTKQIPSSEDEGKDTTIERTYKKSNRKEGIGYTSPDSGDRHIRNKNKTVPPTQASPGKQLTKKESEKEAARASLSPPKLPVFSFKSQLDQPLSTTDLYAQAYYARAKILMYYCYKLQRILLCFNHYPTESEMTDVHSILEKLENFSGLNAELIENTKLFELFSQLKELSDLQLEHRYHFVDRFHVLFTYFLKLLNKPNLSTLETNPLNKNEIVVNPTIPA</sequence>
<dbReference type="Proteomes" id="UP000015464">
    <property type="component" value="Unassembled WGS sequence"/>
</dbReference>
<dbReference type="Pfam" id="PF00855">
    <property type="entry name" value="PWWP"/>
    <property type="match status" value="1"/>
</dbReference>
<feature type="compositionally biased region" description="Polar residues" evidence="1">
    <location>
        <begin position="36"/>
        <end position="49"/>
    </location>
</feature>
<feature type="region of interest" description="Disordered" evidence="1">
    <location>
        <begin position="155"/>
        <end position="254"/>
    </location>
</feature>
<evidence type="ECO:0000259" key="2">
    <source>
        <dbReference type="PROSITE" id="PS50812"/>
    </source>
</evidence>
<dbReference type="OrthoDB" id="62853at2759"/>
<name>S9XDV6_SCHCR</name>
<dbReference type="SMART" id="SM00293">
    <property type="entry name" value="PWWP"/>
    <property type="match status" value="1"/>
</dbReference>
<feature type="region of interest" description="Disordered" evidence="1">
    <location>
        <begin position="1"/>
        <end position="51"/>
    </location>
</feature>
<feature type="domain" description="PWWP" evidence="2">
    <location>
        <begin position="73"/>
        <end position="129"/>
    </location>
</feature>
<organism evidence="3 4">
    <name type="scientific">Schizosaccharomyces cryophilus (strain OY26 / ATCC MYA-4695 / CBS 11777 / NBRC 106824 / NRRL Y48691)</name>
    <name type="common">Fission yeast</name>
    <dbReference type="NCBI Taxonomy" id="653667"/>
    <lineage>
        <taxon>Eukaryota</taxon>
        <taxon>Fungi</taxon>
        <taxon>Dikarya</taxon>
        <taxon>Ascomycota</taxon>
        <taxon>Taphrinomycotina</taxon>
        <taxon>Schizosaccharomycetes</taxon>
        <taxon>Schizosaccharomycetales</taxon>
        <taxon>Schizosaccharomycetaceae</taxon>
        <taxon>Schizosaccharomyces</taxon>
    </lineage>
</organism>
<dbReference type="SUPFAM" id="SSF63748">
    <property type="entry name" value="Tudor/PWWP/MBT"/>
    <property type="match status" value="1"/>
</dbReference>
<dbReference type="CDD" id="cd05162">
    <property type="entry name" value="PWWP"/>
    <property type="match status" value="1"/>
</dbReference>
<feature type="compositionally biased region" description="Polar residues" evidence="1">
    <location>
        <begin position="227"/>
        <end position="238"/>
    </location>
</feature>
<feature type="compositionally biased region" description="Basic and acidic residues" evidence="1">
    <location>
        <begin position="241"/>
        <end position="250"/>
    </location>
</feature>
<gene>
    <name evidence="3" type="ORF">SPOG_00377</name>
</gene>
<dbReference type="Gene3D" id="2.30.30.140">
    <property type="match status" value="1"/>
</dbReference>
<dbReference type="AlphaFoldDB" id="S9XDV6"/>
<dbReference type="PROSITE" id="PS50812">
    <property type="entry name" value="PWWP"/>
    <property type="match status" value="1"/>
</dbReference>
<feature type="compositionally biased region" description="Basic and acidic residues" evidence="1">
    <location>
        <begin position="193"/>
        <end position="209"/>
    </location>
</feature>
<dbReference type="OMA" id="QLEHRYH"/>
<evidence type="ECO:0000313" key="4">
    <source>
        <dbReference type="Proteomes" id="UP000015464"/>
    </source>
</evidence>
<dbReference type="EMBL" id="KE546990">
    <property type="protein sequence ID" value="EPY51956.1"/>
    <property type="molecule type" value="Genomic_DNA"/>
</dbReference>